<keyword evidence="3" id="KW-1185">Reference proteome</keyword>
<evidence type="ECO:0000313" key="3">
    <source>
        <dbReference type="Proteomes" id="UP000515908"/>
    </source>
</evidence>
<protein>
    <submittedName>
        <fullName evidence="2">Uncharacterized protein</fullName>
    </submittedName>
</protein>
<dbReference type="Proteomes" id="UP000515908">
    <property type="component" value="Chromosome 06"/>
</dbReference>
<sequence>MSEEGAEIKKEKKDNGTAKWTYIAITAGIVVIVAVAWRAVYVTNQRELQLRRSIEKNKMLYQSLKEVPGKRFTTNAGTAEADRQAKLVSRYN</sequence>
<keyword evidence="1" id="KW-1133">Transmembrane helix</keyword>
<organism evidence="2 3">
    <name type="scientific">Angomonas deanei</name>
    <dbReference type="NCBI Taxonomy" id="59799"/>
    <lineage>
        <taxon>Eukaryota</taxon>
        <taxon>Discoba</taxon>
        <taxon>Euglenozoa</taxon>
        <taxon>Kinetoplastea</taxon>
        <taxon>Metakinetoplastina</taxon>
        <taxon>Trypanosomatida</taxon>
        <taxon>Trypanosomatidae</taxon>
        <taxon>Strigomonadinae</taxon>
        <taxon>Angomonas</taxon>
    </lineage>
</organism>
<evidence type="ECO:0000313" key="2">
    <source>
        <dbReference type="EMBL" id="CAD2216310.1"/>
    </source>
</evidence>
<accession>A0A7G2C919</accession>
<dbReference type="AlphaFoldDB" id="A0A7G2C919"/>
<evidence type="ECO:0000256" key="1">
    <source>
        <dbReference type="SAM" id="Phobius"/>
    </source>
</evidence>
<name>A0A7G2C919_9TRYP</name>
<keyword evidence="1" id="KW-0812">Transmembrane</keyword>
<dbReference type="EMBL" id="LR877150">
    <property type="protein sequence ID" value="CAD2216310.1"/>
    <property type="molecule type" value="Genomic_DNA"/>
</dbReference>
<dbReference type="VEuPathDB" id="TriTrypDB:ADEAN_000377200"/>
<feature type="transmembrane region" description="Helical" evidence="1">
    <location>
        <begin position="20"/>
        <end position="41"/>
    </location>
</feature>
<gene>
    <name evidence="2" type="ORF">ADEAN_000377200</name>
</gene>
<reference evidence="2 3" key="1">
    <citation type="submission" date="2020-08" db="EMBL/GenBank/DDBJ databases">
        <authorList>
            <person name="Newling K."/>
            <person name="Davey J."/>
            <person name="Forrester S."/>
        </authorList>
    </citation>
    <scope>NUCLEOTIDE SEQUENCE [LARGE SCALE GENOMIC DNA]</scope>
    <source>
        <strain evidence="3">Crithidia deanei Carvalho (ATCC PRA-265)</strain>
    </source>
</reference>
<proteinExistence type="predicted"/>
<keyword evidence="1" id="KW-0472">Membrane</keyword>